<evidence type="ECO:0000313" key="4">
    <source>
        <dbReference type="Proteomes" id="UP000054032"/>
    </source>
</evidence>
<dbReference type="GeneID" id="19118998"/>
<dbReference type="AlphaFoldDB" id="W6YU27"/>
<feature type="region of interest" description="Disordered" evidence="1">
    <location>
        <begin position="1"/>
        <end position="29"/>
    </location>
</feature>
<gene>
    <name evidence="3" type="ORF">COCMIDRAFT_107177</name>
</gene>
<dbReference type="eggNOG" id="ENOG502RKFQ">
    <property type="taxonomic scope" value="Eukaryota"/>
</dbReference>
<organism evidence="3 4">
    <name type="scientific">Bipolaris oryzae ATCC 44560</name>
    <dbReference type="NCBI Taxonomy" id="930090"/>
    <lineage>
        <taxon>Eukaryota</taxon>
        <taxon>Fungi</taxon>
        <taxon>Dikarya</taxon>
        <taxon>Ascomycota</taxon>
        <taxon>Pezizomycotina</taxon>
        <taxon>Dothideomycetes</taxon>
        <taxon>Pleosporomycetidae</taxon>
        <taxon>Pleosporales</taxon>
        <taxon>Pleosporineae</taxon>
        <taxon>Pleosporaceae</taxon>
        <taxon>Bipolaris</taxon>
    </lineage>
</organism>
<dbReference type="PANTHER" id="PTHR28094">
    <property type="entry name" value="MEIOTICALLY UP-REGULATED GENE 113 PROTEIN"/>
    <property type="match status" value="1"/>
</dbReference>
<dbReference type="OrthoDB" id="3692364at2759"/>
<proteinExistence type="predicted"/>
<evidence type="ECO:0000259" key="2">
    <source>
        <dbReference type="SMART" id="SM00974"/>
    </source>
</evidence>
<sequence>MLETETAHGALDAKHDNQSHTQKRKSQEIDRNTTQLLDVELSRVATSKLTPYDEQGYIYILRDWENGLFKIGFAKDPKLRIKQHNKCGRDLKTVHVSHRIKWAKRAERLVKLDLKHLCRPWFCSSCQQRHGEYFQVTEERAKEIVERWVDWINRCQPYGADGNINPLWNHLIQFSRTPKQAMRNYDHEARWAHWSWMLSSPSEDDLKDLAQLDG</sequence>
<evidence type="ECO:0000313" key="3">
    <source>
        <dbReference type="EMBL" id="EUC41070.1"/>
    </source>
</evidence>
<dbReference type="InterPro" id="IPR018306">
    <property type="entry name" value="Phage_T5_Orf172_DNA-bd"/>
</dbReference>
<dbReference type="PANTHER" id="PTHR28094:SF2">
    <property type="entry name" value="BACTERIOPHAGE T5 ORF172 DNA-BINDING DOMAIN-CONTAINING PROTEIN"/>
    <property type="match status" value="1"/>
</dbReference>
<dbReference type="Proteomes" id="UP000054032">
    <property type="component" value="Unassembled WGS sequence"/>
</dbReference>
<dbReference type="EMBL" id="KI964122">
    <property type="protein sequence ID" value="EUC41070.1"/>
    <property type="molecule type" value="Genomic_DNA"/>
</dbReference>
<reference evidence="3 4" key="1">
    <citation type="journal article" date="2013" name="PLoS Genet.">
        <title>Comparative genome structure, secondary metabolite, and effector coding capacity across Cochliobolus pathogens.</title>
        <authorList>
            <person name="Condon B.J."/>
            <person name="Leng Y."/>
            <person name="Wu D."/>
            <person name="Bushley K.E."/>
            <person name="Ohm R.A."/>
            <person name="Otillar R."/>
            <person name="Martin J."/>
            <person name="Schackwitz W."/>
            <person name="Grimwood J."/>
            <person name="MohdZainudin N."/>
            <person name="Xue C."/>
            <person name="Wang R."/>
            <person name="Manning V.A."/>
            <person name="Dhillon B."/>
            <person name="Tu Z.J."/>
            <person name="Steffenson B.J."/>
            <person name="Salamov A."/>
            <person name="Sun H."/>
            <person name="Lowry S."/>
            <person name="LaButti K."/>
            <person name="Han J."/>
            <person name="Copeland A."/>
            <person name="Lindquist E."/>
            <person name="Barry K."/>
            <person name="Schmutz J."/>
            <person name="Baker S.E."/>
            <person name="Ciuffetti L.M."/>
            <person name="Grigoriev I.V."/>
            <person name="Zhong S."/>
            <person name="Turgeon B.G."/>
        </authorList>
    </citation>
    <scope>NUCLEOTIDE SEQUENCE [LARGE SCALE GENOMIC DNA]</scope>
    <source>
        <strain evidence="3 4">ATCC 44560</strain>
    </source>
</reference>
<dbReference type="KEGG" id="bor:COCMIDRAFT_107177"/>
<dbReference type="Pfam" id="PF10544">
    <property type="entry name" value="T5orf172"/>
    <property type="match status" value="1"/>
</dbReference>
<dbReference type="RefSeq" id="XP_007692428.1">
    <property type="nucleotide sequence ID" value="XM_007694238.1"/>
</dbReference>
<dbReference type="InterPro" id="IPR053006">
    <property type="entry name" value="Meiosis_regulatory"/>
</dbReference>
<protein>
    <recommendedName>
        <fullName evidence="2">Bacteriophage T5 Orf172 DNA-binding domain-containing protein</fullName>
    </recommendedName>
</protein>
<accession>W6YU27</accession>
<dbReference type="SMART" id="SM00974">
    <property type="entry name" value="T5orf172"/>
    <property type="match status" value="1"/>
</dbReference>
<feature type="domain" description="Bacteriophage T5 Orf172 DNA-binding" evidence="2">
    <location>
        <begin position="63"/>
        <end position="148"/>
    </location>
</feature>
<evidence type="ECO:0000256" key="1">
    <source>
        <dbReference type="SAM" id="MobiDB-lite"/>
    </source>
</evidence>
<dbReference type="HOGENOM" id="CLU_1288699_0_0_1"/>
<dbReference type="STRING" id="930090.W6YU27"/>
<keyword evidence="4" id="KW-1185">Reference proteome</keyword>
<name>W6YU27_COCMI</name>